<dbReference type="Gene3D" id="1.10.630.10">
    <property type="entry name" value="Cytochrome P450"/>
    <property type="match status" value="1"/>
</dbReference>
<reference evidence="4 5" key="1">
    <citation type="submission" date="2013-11" db="EMBL/GenBank/DDBJ databases">
        <title>Genome sequencing of Stegodyphus mimosarum.</title>
        <authorList>
            <person name="Bechsgaard J."/>
        </authorList>
    </citation>
    <scope>NUCLEOTIDE SEQUENCE [LARGE SCALE GENOMIC DNA]</scope>
</reference>
<dbReference type="InterPro" id="IPR001128">
    <property type="entry name" value="Cyt_P450"/>
</dbReference>
<keyword evidence="5" id="KW-1185">Reference proteome</keyword>
<evidence type="ECO:0000313" key="5">
    <source>
        <dbReference type="Proteomes" id="UP000054359"/>
    </source>
</evidence>
<dbReference type="GO" id="GO:0020037">
    <property type="term" value="F:heme binding"/>
    <property type="evidence" value="ECO:0007669"/>
    <property type="project" value="InterPro"/>
</dbReference>
<evidence type="ECO:0000313" key="4">
    <source>
        <dbReference type="EMBL" id="KFM72917.1"/>
    </source>
</evidence>
<keyword evidence="3" id="KW-0472">Membrane</keyword>
<dbReference type="GO" id="GO:0005506">
    <property type="term" value="F:iron ion binding"/>
    <property type="evidence" value="ECO:0007669"/>
    <property type="project" value="InterPro"/>
</dbReference>
<proteinExistence type="inferred from homology"/>
<dbReference type="OrthoDB" id="2789670at2759"/>
<accession>A0A087U6C8</accession>
<dbReference type="GO" id="GO:0004497">
    <property type="term" value="F:monooxygenase activity"/>
    <property type="evidence" value="ECO:0007669"/>
    <property type="project" value="UniProtKB-KW"/>
</dbReference>
<gene>
    <name evidence="4" type="ORF">X975_17726</name>
</gene>
<feature type="non-terminal residue" evidence="4">
    <location>
        <position position="119"/>
    </location>
</feature>
<dbReference type="Proteomes" id="UP000054359">
    <property type="component" value="Unassembled WGS sequence"/>
</dbReference>
<dbReference type="AlphaFoldDB" id="A0A087U6C8"/>
<sequence length="119" mass="13713">MLRDLGFGKTRMEELLKEEILEFLRCIEDYHGSPVKLADLLTSSTSNNIAALIFGKVLKPSDPKRQKLNYDLNEVGRIAGALFWQIFFPWIAAIMTFFNLGDKRKLSRALAEVKKYCRE</sequence>
<dbReference type="OMA" id="MERIHCA"/>
<dbReference type="SUPFAM" id="SSF48264">
    <property type="entry name" value="Cytochrome P450"/>
    <property type="match status" value="1"/>
</dbReference>
<keyword evidence="3" id="KW-0812">Transmembrane</keyword>
<dbReference type="InterPro" id="IPR036396">
    <property type="entry name" value="Cyt_P450_sf"/>
</dbReference>
<protein>
    <submittedName>
        <fullName evidence="4">Cytochrome P450 2A9</fullName>
    </submittedName>
</protein>
<keyword evidence="2" id="KW-0560">Oxidoreductase</keyword>
<evidence type="ECO:0000256" key="3">
    <source>
        <dbReference type="SAM" id="Phobius"/>
    </source>
</evidence>
<keyword evidence="2" id="KW-0503">Monooxygenase</keyword>
<comment type="similarity">
    <text evidence="1">Belongs to the cytochrome P450 family.</text>
</comment>
<dbReference type="EMBL" id="KK118416">
    <property type="protein sequence ID" value="KFM72917.1"/>
    <property type="molecule type" value="Genomic_DNA"/>
</dbReference>
<dbReference type="GO" id="GO:0016705">
    <property type="term" value="F:oxidoreductase activity, acting on paired donors, with incorporation or reduction of molecular oxygen"/>
    <property type="evidence" value="ECO:0007669"/>
    <property type="project" value="InterPro"/>
</dbReference>
<dbReference type="Pfam" id="PF00067">
    <property type="entry name" value="p450"/>
    <property type="match status" value="1"/>
</dbReference>
<dbReference type="STRING" id="407821.A0A087U6C8"/>
<name>A0A087U6C8_STEMI</name>
<organism evidence="4 5">
    <name type="scientific">Stegodyphus mimosarum</name>
    <name type="common">African social velvet spider</name>
    <dbReference type="NCBI Taxonomy" id="407821"/>
    <lineage>
        <taxon>Eukaryota</taxon>
        <taxon>Metazoa</taxon>
        <taxon>Ecdysozoa</taxon>
        <taxon>Arthropoda</taxon>
        <taxon>Chelicerata</taxon>
        <taxon>Arachnida</taxon>
        <taxon>Araneae</taxon>
        <taxon>Araneomorphae</taxon>
        <taxon>Entelegynae</taxon>
        <taxon>Eresoidea</taxon>
        <taxon>Eresidae</taxon>
        <taxon>Stegodyphus</taxon>
    </lineage>
</organism>
<evidence type="ECO:0000256" key="2">
    <source>
        <dbReference type="ARBA" id="ARBA00023033"/>
    </source>
</evidence>
<feature type="transmembrane region" description="Helical" evidence="3">
    <location>
        <begin position="78"/>
        <end position="100"/>
    </location>
</feature>
<evidence type="ECO:0000256" key="1">
    <source>
        <dbReference type="ARBA" id="ARBA00010617"/>
    </source>
</evidence>
<keyword evidence="3" id="KW-1133">Transmembrane helix</keyword>